<gene>
    <name evidence="2" type="ORF">RDI58_014363</name>
</gene>
<feature type="compositionally biased region" description="Low complexity" evidence="1">
    <location>
        <begin position="109"/>
        <end position="122"/>
    </location>
</feature>
<dbReference type="Proteomes" id="UP001371456">
    <property type="component" value="Unassembled WGS sequence"/>
</dbReference>
<dbReference type="PANTHER" id="PTHR46443:SF14">
    <property type="entry name" value="FLZ-TYPE DOMAIN-CONTAINING PROTEIN"/>
    <property type="match status" value="1"/>
</dbReference>
<evidence type="ECO:0000313" key="3">
    <source>
        <dbReference type="Proteomes" id="UP001371456"/>
    </source>
</evidence>
<proteinExistence type="predicted"/>
<dbReference type="EMBL" id="JBANQN010000006">
    <property type="protein sequence ID" value="KAK6785838.1"/>
    <property type="molecule type" value="Genomic_DNA"/>
</dbReference>
<name>A0AAN8TC54_SOLBU</name>
<evidence type="ECO:0000313" key="2">
    <source>
        <dbReference type="EMBL" id="KAK6785838.1"/>
    </source>
</evidence>
<feature type="region of interest" description="Disordered" evidence="1">
    <location>
        <begin position="99"/>
        <end position="126"/>
    </location>
</feature>
<reference evidence="2 3" key="1">
    <citation type="submission" date="2024-02" db="EMBL/GenBank/DDBJ databases">
        <title>de novo genome assembly of Solanum bulbocastanum strain 11H21.</title>
        <authorList>
            <person name="Hosaka A.J."/>
        </authorList>
    </citation>
    <scope>NUCLEOTIDE SEQUENCE [LARGE SCALE GENOMIC DNA]</scope>
    <source>
        <tissue evidence="2">Young leaves</tissue>
    </source>
</reference>
<sequence length="333" mass="37344">MEVVYKSRRGDHDYQLANKGSYMADQSSNSPSHNSTQNHTNKPISSFLGSPRIFNGLLTRSLSDIGTIQTSRDRLYDIEIVTSPNSLLDDMQNLNIGNPFGYDRKSPNPITKKPPTIKTTPKNMPRFQTSQNRLYDVECIVNSNSTLEGMQNHNLRNPFGYDRKPPNPFTKKPPNNKLESEITTSQFQTSQNRLCDTECIPSPNSTLDGMKNHNLGNPFGYDRNTPNSITKKHSNNKMESESIGLALIDPKVASDKFPVLFGAKLKVEIPCSIEVKNNTCGDFDEMESSEDYTCVITHGPNPKTTHIFDNCIIESCCGVRKLRENSCKKGKDI</sequence>
<dbReference type="AlphaFoldDB" id="A0AAN8TC54"/>
<accession>A0AAN8TC54</accession>
<comment type="caution">
    <text evidence="2">The sequence shown here is derived from an EMBL/GenBank/DDBJ whole genome shotgun (WGS) entry which is preliminary data.</text>
</comment>
<feature type="compositionally biased region" description="Polar residues" evidence="1">
    <location>
        <begin position="24"/>
        <end position="46"/>
    </location>
</feature>
<feature type="region of interest" description="Disordered" evidence="1">
    <location>
        <begin position="22"/>
        <end position="46"/>
    </location>
</feature>
<dbReference type="InterPro" id="IPR044593">
    <property type="entry name" value="FLZ8/MARD1"/>
</dbReference>
<keyword evidence="3" id="KW-1185">Reference proteome</keyword>
<organism evidence="2 3">
    <name type="scientific">Solanum bulbocastanum</name>
    <name type="common">Wild potato</name>
    <dbReference type="NCBI Taxonomy" id="147425"/>
    <lineage>
        <taxon>Eukaryota</taxon>
        <taxon>Viridiplantae</taxon>
        <taxon>Streptophyta</taxon>
        <taxon>Embryophyta</taxon>
        <taxon>Tracheophyta</taxon>
        <taxon>Spermatophyta</taxon>
        <taxon>Magnoliopsida</taxon>
        <taxon>eudicotyledons</taxon>
        <taxon>Gunneridae</taxon>
        <taxon>Pentapetalae</taxon>
        <taxon>asterids</taxon>
        <taxon>lamiids</taxon>
        <taxon>Solanales</taxon>
        <taxon>Solanaceae</taxon>
        <taxon>Solanoideae</taxon>
        <taxon>Solaneae</taxon>
        <taxon>Solanum</taxon>
    </lineage>
</organism>
<dbReference type="PANTHER" id="PTHR46443">
    <property type="entry name" value="FCS-LIKE ZINC FINGER 8"/>
    <property type="match status" value="1"/>
</dbReference>
<evidence type="ECO:0000256" key="1">
    <source>
        <dbReference type="SAM" id="MobiDB-lite"/>
    </source>
</evidence>
<protein>
    <submittedName>
        <fullName evidence="2">Uncharacterized protein</fullName>
    </submittedName>
</protein>